<organism evidence="2 3">
    <name type="scientific">Chlamydomonas eustigma</name>
    <dbReference type="NCBI Taxonomy" id="1157962"/>
    <lineage>
        <taxon>Eukaryota</taxon>
        <taxon>Viridiplantae</taxon>
        <taxon>Chlorophyta</taxon>
        <taxon>core chlorophytes</taxon>
        <taxon>Chlorophyceae</taxon>
        <taxon>CS clade</taxon>
        <taxon>Chlamydomonadales</taxon>
        <taxon>Chlamydomonadaceae</taxon>
        <taxon>Chlamydomonas</taxon>
    </lineage>
</organism>
<evidence type="ECO:0000313" key="3">
    <source>
        <dbReference type="Proteomes" id="UP000232323"/>
    </source>
</evidence>
<evidence type="ECO:0000256" key="1">
    <source>
        <dbReference type="SAM" id="MobiDB-lite"/>
    </source>
</evidence>
<reference evidence="2 3" key="1">
    <citation type="submission" date="2017-08" db="EMBL/GenBank/DDBJ databases">
        <title>Acidophilic green algal genome provides insights into adaptation to an acidic environment.</title>
        <authorList>
            <person name="Hirooka S."/>
            <person name="Hirose Y."/>
            <person name="Kanesaki Y."/>
            <person name="Higuchi S."/>
            <person name="Fujiwara T."/>
            <person name="Onuma R."/>
            <person name="Era A."/>
            <person name="Ohbayashi R."/>
            <person name="Uzuka A."/>
            <person name="Nozaki H."/>
            <person name="Yoshikawa H."/>
            <person name="Miyagishima S.Y."/>
        </authorList>
    </citation>
    <scope>NUCLEOTIDE SEQUENCE [LARGE SCALE GENOMIC DNA]</scope>
    <source>
        <strain evidence="2 3">NIES-2499</strain>
    </source>
</reference>
<accession>A0A250WU32</accession>
<feature type="region of interest" description="Disordered" evidence="1">
    <location>
        <begin position="507"/>
        <end position="536"/>
    </location>
</feature>
<evidence type="ECO:0000313" key="2">
    <source>
        <dbReference type="EMBL" id="GAX74333.1"/>
    </source>
</evidence>
<gene>
    <name evidence="2" type="ORF">CEUSTIGMA_g1782.t1</name>
</gene>
<name>A0A250WU32_9CHLO</name>
<proteinExistence type="predicted"/>
<dbReference type="Proteomes" id="UP000232323">
    <property type="component" value="Unassembled WGS sequence"/>
</dbReference>
<sequence>MEDDFYVLTEDCIADSCSDGGRDSNDTSDTEAESSASSLVVIRLKKDSGLMQQHLLLSGGSLRPQTPVITLSAAVAAAASSSGTSRPSGLAGSHYEVSQQYNEEVAASMFHGSSASGLLSAAGGAADDALALQILHNDLMSTTSRLSSAVQNQQNLRHHNIQSSTNASPLLDSSDIITVIVCPLPDERSSMEVESVADVADVADAVQTEGGSDTVTSPVGYHNNVADDDGMDKGNDESVCSHRDVGDYDYWEGPEAAWAHGEGSHGGWEVHEQAAWAHGEGSHGGWEVPEATSDAACVHEEKSIANMSIEEMVEHIQYLEEDRDMLVEKLLEAGTFISSLNMQLQQVGSAHNATRSLLQQLLLLDHAAAAAATAAGGDEVPSSSSSLCLNNNSYYCEEEGEAAAHLHAAVMKKLHSVPPCPPDHHDVPAVLDTGGPASGVLQDEMQCLLISSSDYSLYIRPPSSLLLPELILPLLRTSCTTAGREIKQPGGKQAVFISTTVLGAAAKEQEPLDRDNDDEDGQQDTYILGPSSPSAAAPVASPAIVNMMDLGRAPLFCSWKRLSPEMLIMTWPSPVMIALLVHLAAALQLILLITVLHPILLSTCFPVMSRSSGLTSNLSRETKGIISLIHNHHPGMMMMQHSPPAVQVGNLLVGMMQNHSPPAVQVGNFLVVGMMQQQHSSHHLLWPYAVPACSTAFQALRQSHLLPSVVASSTALQALHSHMLPSAVPASSTALQALQSHLLWPSAVASSTTALQQALQSHLEPSAVASCTALIAVQALHNLQLMNMMPTSLWSCKESSLKWTEQQQQQQQCTLPAIMHHTVPHLRTPQFMISSLSAARSSSLSKQITRLWRPSMKAMLLSATATATATNRLKTDSDSSSSLLSMIIADVPKISPASSSSGAIFKRVVIQHPSIIGTSLKLWIDDISGGRMANALMIPHLPGMMEQQPWAKLTMPPQPLALRHPTGKYTTSATIITAVVATGMHHNCNE</sequence>
<protein>
    <submittedName>
        <fullName evidence="2">Uncharacterized protein</fullName>
    </submittedName>
</protein>
<dbReference type="EMBL" id="BEGY01000007">
    <property type="protein sequence ID" value="GAX74333.1"/>
    <property type="molecule type" value="Genomic_DNA"/>
</dbReference>
<comment type="caution">
    <text evidence="2">The sequence shown here is derived from an EMBL/GenBank/DDBJ whole genome shotgun (WGS) entry which is preliminary data.</text>
</comment>
<keyword evidence="3" id="KW-1185">Reference proteome</keyword>
<dbReference type="AlphaFoldDB" id="A0A250WU32"/>